<keyword evidence="6" id="KW-1185">Reference proteome</keyword>
<dbReference type="SMART" id="SM01328">
    <property type="entry name" value="zf-3CxxC"/>
    <property type="match status" value="1"/>
</dbReference>
<dbReference type="GO" id="GO:0008270">
    <property type="term" value="F:zinc ion binding"/>
    <property type="evidence" value="ECO:0007669"/>
    <property type="project" value="UniProtKB-KW"/>
</dbReference>
<gene>
    <name evidence="5" type="ORF">CKAH01_10748</name>
</gene>
<dbReference type="Pfam" id="PF13695">
    <property type="entry name" value="Zn_ribbon_3CxxC"/>
    <property type="match status" value="1"/>
</dbReference>
<comment type="caution">
    <text evidence="5">The sequence shown here is derived from an EMBL/GenBank/DDBJ whole genome shotgun (WGS) entry which is preliminary data.</text>
</comment>
<reference evidence="5" key="1">
    <citation type="submission" date="2023-02" db="EMBL/GenBank/DDBJ databases">
        <title>Colletotrichum kahawae CIFC_Que2 genome sequencing and assembly.</title>
        <authorList>
            <person name="Baroncelli R."/>
        </authorList>
    </citation>
    <scope>NUCLEOTIDE SEQUENCE</scope>
    <source>
        <strain evidence="5">CIFC_Que2</strain>
    </source>
</reference>
<keyword evidence="2" id="KW-0863">Zinc-finger</keyword>
<name>A0AAD9XWE1_COLKA</name>
<evidence type="ECO:0000259" key="4">
    <source>
        <dbReference type="SMART" id="SM01328"/>
    </source>
</evidence>
<dbReference type="InterPro" id="IPR027377">
    <property type="entry name" value="ZAR1/RTP1-5-like_Znf-3CxxC"/>
</dbReference>
<sequence>MAVRNDIDCTWVRRATRGSHPENEYATFVMGRFRCNHGCVDSVWTSKKVAMVIRGYAGNGYNASVFNQRCRICENLGTFTLDKKSYIERIAYRLKKWAGVEIEPEIHVRKEGPPHLSDLCEGCKQKVCQG</sequence>
<proteinExistence type="predicted"/>
<feature type="domain" description="3CxxC-type" evidence="4">
    <location>
        <begin position="28"/>
        <end position="126"/>
    </location>
</feature>
<dbReference type="Proteomes" id="UP001281614">
    <property type="component" value="Unassembled WGS sequence"/>
</dbReference>
<organism evidence="5 6">
    <name type="scientific">Colletotrichum kahawae</name>
    <name type="common">Coffee berry disease fungus</name>
    <dbReference type="NCBI Taxonomy" id="34407"/>
    <lineage>
        <taxon>Eukaryota</taxon>
        <taxon>Fungi</taxon>
        <taxon>Dikarya</taxon>
        <taxon>Ascomycota</taxon>
        <taxon>Pezizomycotina</taxon>
        <taxon>Sordariomycetes</taxon>
        <taxon>Hypocreomycetidae</taxon>
        <taxon>Glomerellales</taxon>
        <taxon>Glomerellaceae</taxon>
        <taxon>Colletotrichum</taxon>
        <taxon>Colletotrichum gloeosporioides species complex</taxon>
    </lineage>
</organism>
<evidence type="ECO:0000256" key="2">
    <source>
        <dbReference type="ARBA" id="ARBA00022771"/>
    </source>
</evidence>
<accession>A0AAD9XWE1</accession>
<evidence type="ECO:0000313" key="5">
    <source>
        <dbReference type="EMBL" id="KAK2728618.1"/>
    </source>
</evidence>
<keyword evidence="3" id="KW-0862">Zinc</keyword>
<protein>
    <recommendedName>
        <fullName evidence="4">3CxxC-type domain-containing protein</fullName>
    </recommendedName>
</protein>
<evidence type="ECO:0000256" key="1">
    <source>
        <dbReference type="ARBA" id="ARBA00022723"/>
    </source>
</evidence>
<dbReference type="EMBL" id="VYYT01000877">
    <property type="protein sequence ID" value="KAK2728618.1"/>
    <property type="molecule type" value="Genomic_DNA"/>
</dbReference>
<evidence type="ECO:0000256" key="3">
    <source>
        <dbReference type="ARBA" id="ARBA00022833"/>
    </source>
</evidence>
<keyword evidence="1" id="KW-0479">Metal-binding</keyword>
<dbReference type="AlphaFoldDB" id="A0AAD9XWE1"/>
<evidence type="ECO:0000313" key="6">
    <source>
        <dbReference type="Proteomes" id="UP001281614"/>
    </source>
</evidence>